<evidence type="ECO:0000313" key="3">
    <source>
        <dbReference type="Proteomes" id="UP001345963"/>
    </source>
</evidence>
<protein>
    <recommendedName>
        <fullName evidence="1">Integrase core domain-containing protein</fullName>
    </recommendedName>
</protein>
<keyword evidence="3" id="KW-1185">Reference proteome</keyword>
<sequence length="134" mass="16102">MVSRRSPDRNSNLTGRSTHNQRIKRMWRDVFGRVVDLFYKTFYNLESEGLLNPDNEFRLYALHWTFLPQLNRHLYFFKEGWNNHRLRTEGYTSPQQLWTQNQCEGQDPYQVDMEYGVDWEGPHGHHPEGVIVSD</sequence>
<dbReference type="InterPro" id="IPR058913">
    <property type="entry name" value="Integrase_dom_put"/>
</dbReference>
<dbReference type="PANTHER" id="PTHR46791">
    <property type="entry name" value="EXPRESSED PROTEIN"/>
    <property type="match status" value="1"/>
</dbReference>
<comment type="caution">
    <text evidence="2">The sequence shown here is derived from an EMBL/GenBank/DDBJ whole genome shotgun (WGS) entry which is preliminary data.</text>
</comment>
<evidence type="ECO:0000313" key="2">
    <source>
        <dbReference type="EMBL" id="MED6246594.1"/>
    </source>
</evidence>
<organism evidence="2 3">
    <name type="scientific">Ataeniobius toweri</name>
    <dbReference type="NCBI Taxonomy" id="208326"/>
    <lineage>
        <taxon>Eukaryota</taxon>
        <taxon>Metazoa</taxon>
        <taxon>Chordata</taxon>
        <taxon>Craniata</taxon>
        <taxon>Vertebrata</taxon>
        <taxon>Euteleostomi</taxon>
        <taxon>Actinopterygii</taxon>
        <taxon>Neopterygii</taxon>
        <taxon>Teleostei</taxon>
        <taxon>Neoteleostei</taxon>
        <taxon>Acanthomorphata</taxon>
        <taxon>Ovalentaria</taxon>
        <taxon>Atherinomorphae</taxon>
        <taxon>Cyprinodontiformes</taxon>
        <taxon>Goodeidae</taxon>
        <taxon>Ataeniobius</taxon>
    </lineage>
</organism>
<feature type="non-terminal residue" evidence="2">
    <location>
        <position position="134"/>
    </location>
</feature>
<dbReference type="Proteomes" id="UP001345963">
    <property type="component" value="Unassembled WGS sequence"/>
</dbReference>
<gene>
    <name evidence="2" type="ORF">ATANTOWER_020418</name>
</gene>
<dbReference type="Pfam" id="PF24764">
    <property type="entry name" value="rva_4"/>
    <property type="match status" value="1"/>
</dbReference>
<proteinExistence type="predicted"/>
<dbReference type="PANTHER" id="PTHR46791:SF4">
    <property type="match status" value="1"/>
</dbReference>
<evidence type="ECO:0000259" key="1">
    <source>
        <dbReference type="Pfam" id="PF24764"/>
    </source>
</evidence>
<feature type="domain" description="Integrase core" evidence="1">
    <location>
        <begin position="3"/>
        <end position="102"/>
    </location>
</feature>
<name>A0ABU7BAM9_9TELE</name>
<accession>A0ABU7BAM9</accession>
<reference evidence="2 3" key="1">
    <citation type="submission" date="2021-07" db="EMBL/GenBank/DDBJ databases">
        <authorList>
            <person name="Palmer J.M."/>
        </authorList>
    </citation>
    <scope>NUCLEOTIDE SEQUENCE [LARGE SCALE GENOMIC DNA]</scope>
    <source>
        <strain evidence="2 3">AT_MEX2019</strain>
        <tissue evidence="2">Muscle</tissue>
    </source>
</reference>
<dbReference type="EMBL" id="JAHUTI010043667">
    <property type="protein sequence ID" value="MED6246594.1"/>
    <property type="molecule type" value="Genomic_DNA"/>
</dbReference>